<evidence type="ECO:0000256" key="1">
    <source>
        <dbReference type="ARBA" id="ARBA00022679"/>
    </source>
</evidence>
<dbReference type="RefSeq" id="WP_073401414.1">
    <property type="nucleotide sequence ID" value="NZ_FQTV01000008.1"/>
</dbReference>
<evidence type="ECO:0000313" key="3">
    <source>
        <dbReference type="EMBL" id="SHF41651.1"/>
    </source>
</evidence>
<dbReference type="EMBL" id="FQTV01000008">
    <property type="protein sequence ID" value="SHF41651.1"/>
    <property type="molecule type" value="Genomic_DNA"/>
</dbReference>
<accession>A0A1M5BGS1</accession>
<dbReference type="PANTHER" id="PTHR46401">
    <property type="entry name" value="GLYCOSYLTRANSFERASE WBBK-RELATED"/>
    <property type="match status" value="1"/>
</dbReference>
<dbReference type="GO" id="GO:0016757">
    <property type="term" value="F:glycosyltransferase activity"/>
    <property type="evidence" value="ECO:0007669"/>
    <property type="project" value="InterPro"/>
</dbReference>
<proteinExistence type="predicted"/>
<keyword evidence="1 3" id="KW-0808">Transferase</keyword>
<dbReference type="Gene3D" id="3.40.50.2000">
    <property type="entry name" value="Glycogen Phosphorylase B"/>
    <property type="match status" value="2"/>
</dbReference>
<evidence type="ECO:0000313" key="4">
    <source>
        <dbReference type="Proteomes" id="UP000184509"/>
    </source>
</evidence>
<keyword evidence="4" id="KW-1185">Reference proteome</keyword>
<reference evidence="3 4" key="1">
    <citation type="submission" date="2016-11" db="EMBL/GenBank/DDBJ databases">
        <authorList>
            <person name="Jaros S."/>
            <person name="Januszkiewicz K."/>
            <person name="Wedrychowicz H."/>
        </authorList>
    </citation>
    <scope>NUCLEOTIDE SEQUENCE [LARGE SCALE GENOMIC DNA]</scope>
    <source>
        <strain evidence="3 4">DSM 26991</strain>
    </source>
</reference>
<dbReference type="OrthoDB" id="834818at2"/>
<name>A0A1M5BGS1_9BACE</name>
<gene>
    <name evidence="3" type="ORF">SAMN05444405_108108</name>
</gene>
<dbReference type="STRING" id="1297750.SAMN05444405_108108"/>
<dbReference type="InterPro" id="IPR001296">
    <property type="entry name" value="Glyco_trans_1"/>
</dbReference>
<dbReference type="AlphaFoldDB" id="A0A1M5BGS1"/>
<organism evidence="3 4">
    <name type="scientific">Bacteroides luti</name>
    <dbReference type="NCBI Taxonomy" id="1297750"/>
    <lineage>
        <taxon>Bacteria</taxon>
        <taxon>Pseudomonadati</taxon>
        <taxon>Bacteroidota</taxon>
        <taxon>Bacteroidia</taxon>
        <taxon>Bacteroidales</taxon>
        <taxon>Bacteroidaceae</taxon>
        <taxon>Bacteroides</taxon>
    </lineage>
</organism>
<protein>
    <submittedName>
        <fullName evidence="3">Glycosyltransferase involved in cell wall bisynthesis</fullName>
    </submittedName>
</protein>
<dbReference type="Proteomes" id="UP000184509">
    <property type="component" value="Unassembled WGS sequence"/>
</dbReference>
<feature type="domain" description="Glycosyl transferase family 1" evidence="2">
    <location>
        <begin position="265"/>
        <end position="328"/>
    </location>
</feature>
<dbReference type="SUPFAM" id="SSF53756">
    <property type="entry name" value="UDP-Glycosyltransferase/glycogen phosphorylase"/>
    <property type="match status" value="1"/>
</dbReference>
<sequence length="352" mass="40555">MKILDFNYGIKTLYSLYQQGKYPSHLLYGMVELQKKGISIEYSSVSKMDGIRGIIKNTQIILNSKCDVVFLHYIFTKPLIGIAILKALKLSKIKTLGVSHTTIYTGKNSIERLYYKFLYRAFDQIFFHSPLNMEESLATGFITKEQTATLHWGVELDFYKEINKSTNKNNEFFISTGKENRDFNILLQSFSKTDFKLEIYTNKINFTQDYSFLLEYKQKFPNISINIIENNRLSMFELSKKSAESYCIVISLSKELCNYCVGHTSIVEALALGKPIIVSANDYHPIDVEKEHIGIKVKSSDPSDWIKAITYLYEHKEEAKIMGENGKRLAREKYNIEICANEILDSITSLSK</sequence>
<evidence type="ECO:0000259" key="2">
    <source>
        <dbReference type="Pfam" id="PF00534"/>
    </source>
</evidence>
<dbReference type="GO" id="GO:0009103">
    <property type="term" value="P:lipopolysaccharide biosynthetic process"/>
    <property type="evidence" value="ECO:0007669"/>
    <property type="project" value="TreeGrafter"/>
</dbReference>
<dbReference type="Pfam" id="PF00534">
    <property type="entry name" value="Glycos_transf_1"/>
    <property type="match status" value="1"/>
</dbReference>
<dbReference type="PANTHER" id="PTHR46401:SF2">
    <property type="entry name" value="GLYCOSYLTRANSFERASE WBBK-RELATED"/>
    <property type="match status" value="1"/>
</dbReference>